<organism evidence="1 2">
    <name type="scientific">Paramormyrops kingsleyae</name>
    <dbReference type="NCBI Taxonomy" id="1676925"/>
    <lineage>
        <taxon>Eukaryota</taxon>
        <taxon>Metazoa</taxon>
        <taxon>Chordata</taxon>
        <taxon>Craniata</taxon>
        <taxon>Vertebrata</taxon>
        <taxon>Euteleostomi</taxon>
        <taxon>Actinopterygii</taxon>
        <taxon>Neopterygii</taxon>
        <taxon>Teleostei</taxon>
        <taxon>Osteoglossocephala</taxon>
        <taxon>Osteoglossomorpha</taxon>
        <taxon>Osteoglossiformes</taxon>
        <taxon>Mormyridae</taxon>
        <taxon>Paramormyrops</taxon>
    </lineage>
</organism>
<sequence length="190" mass="21511">MAGEGEAGRPGSGRSSTGKAVDLARLLHMDCTRLLDLYKERESFPSEDFLEDSRVVVVPLPCDNPSTDERVWILYAALGQCLGHLQKLISLEEETGCKDVTEEEYKYVRNNVHARLEHLLQSTRQFLVKDPDSGITEPPDGTGVDEADSSFQVKLWTYRVFEELIYWTGSASRILHLLHTEREADEEVEL</sequence>
<reference evidence="1" key="2">
    <citation type="submission" date="2025-09" db="UniProtKB">
        <authorList>
            <consortium name="Ensembl"/>
        </authorList>
    </citation>
    <scope>IDENTIFICATION</scope>
</reference>
<evidence type="ECO:0000313" key="1">
    <source>
        <dbReference type="Ensembl" id="ENSPKIP00000021380.1"/>
    </source>
</evidence>
<accession>A0A3B3RU55</accession>
<dbReference type="InterPro" id="IPR009079">
    <property type="entry name" value="4_helix_cytokine-like_core"/>
</dbReference>
<dbReference type="GO" id="GO:0043524">
    <property type="term" value="P:negative regulation of neuron apoptotic process"/>
    <property type="evidence" value="ECO:0007669"/>
    <property type="project" value="InterPro"/>
</dbReference>
<reference evidence="1" key="1">
    <citation type="submission" date="2025-08" db="UniProtKB">
        <authorList>
            <consortium name="Ensembl"/>
        </authorList>
    </citation>
    <scope>IDENTIFICATION</scope>
</reference>
<keyword evidence="2" id="KW-1185">Reference proteome</keyword>
<name>A0A3B3RU55_9TELE</name>
<dbReference type="AlphaFoldDB" id="A0A3B3RU55"/>
<dbReference type="Gene3D" id="1.20.1250.10">
    <property type="match status" value="1"/>
</dbReference>
<dbReference type="PANTHER" id="PTHR15196">
    <property type="entry name" value="CILIARY NEUROTROPHIC FACTOR"/>
    <property type="match status" value="1"/>
</dbReference>
<evidence type="ECO:0000313" key="2">
    <source>
        <dbReference type="Proteomes" id="UP000261540"/>
    </source>
</evidence>
<dbReference type="GO" id="GO:0005127">
    <property type="term" value="F:ciliary neurotrophic factor receptor binding"/>
    <property type="evidence" value="ECO:0007669"/>
    <property type="project" value="InterPro"/>
</dbReference>
<dbReference type="STRING" id="1676925.ENSPKIP00000021380"/>
<dbReference type="Proteomes" id="UP000261540">
    <property type="component" value="Unplaced"/>
</dbReference>
<protein>
    <submittedName>
        <fullName evidence="1">Uncharacterized protein</fullName>
    </submittedName>
</protein>
<dbReference type="GO" id="GO:0070120">
    <property type="term" value="P:ciliary neurotrophic factor-mediated signaling pathway"/>
    <property type="evidence" value="ECO:0007669"/>
    <property type="project" value="InterPro"/>
</dbReference>
<proteinExistence type="predicted"/>
<dbReference type="PANTHER" id="PTHR15196:SF1">
    <property type="entry name" value="CILIARY NEUROTROPHIC FACTOR"/>
    <property type="match status" value="1"/>
</dbReference>
<dbReference type="SUPFAM" id="SSF47266">
    <property type="entry name" value="4-helical cytokines"/>
    <property type="match status" value="1"/>
</dbReference>
<dbReference type="InterPro" id="IPR000151">
    <property type="entry name" value="Ciliary_neurotrophic_fac_CNTF"/>
</dbReference>
<dbReference type="GeneTree" id="ENSGT00540000073610"/>
<dbReference type="Ensembl" id="ENSPKIT00000002016.1">
    <property type="protein sequence ID" value="ENSPKIP00000021380.1"/>
    <property type="gene ID" value="ENSPKIG00000005821.1"/>
</dbReference>